<dbReference type="Gene3D" id="1.10.10.10">
    <property type="entry name" value="Winged helix-like DNA-binding domain superfamily/Winged helix DNA-binding domain"/>
    <property type="match status" value="1"/>
</dbReference>
<dbReference type="Pfam" id="PF08281">
    <property type="entry name" value="Sigma70_r4_2"/>
    <property type="match status" value="1"/>
</dbReference>
<evidence type="ECO:0000313" key="8">
    <source>
        <dbReference type="Proteomes" id="UP001199816"/>
    </source>
</evidence>
<evidence type="ECO:0000256" key="4">
    <source>
        <dbReference type="ARBA" id="ARBA00023163"/>
    </source>
</evidence>
<evidence type="ECO:0000256" key="1">
    <source>
        <dbReference type="ARBA" id="ARBA00010641"/>
    </source>
</evidence>
<name>A0ABS8PUC8_9BACT</name>
<evidence type="ECO:0000256" key="3">
    <source>
        <dbReference type="ARBA" id="ARBA00023082"/>
    </source>
</evidence>
<comment type="similarity">
    <text evidence="1">Belongs to the sigma-70 factor family. ECF subfamily.</text>
</comment>
<gene>
    <name evidence="7" type="ORF">LQ567_17075</name>
</gene>
<evidence type="ECO:0000259" key="5">
    <source>
        <dbReference type="Pfam" id="PF04542"/>
    </source>
</evidence>
<dbReference type="SUPFAM" id="SSF88946">
    <property type="entry name" value="Sigma2 domain of RNA polymerase sigma factors"/>
    <property type="match status" value="1"/>
</dbReference>
<dbReference type="InterPro" id="IPR013324">
    <property type="entry name" value="RNA_pol_sigma_r3/r4-like"/>
</dbReference>
<feature type="domain" description="RNA polymerase sigma factor 70 region 4 type 2" evidence="6">
    <location>
        <begin position="125"/>
        <end position="172"/>
    </location>
</feature>
<accession>A0ABS8PUC8</accession>
<dbReference type="PANTHER" id="PTHR43133">
    <property type="entry name" value="RNA POLYMERASE ECF-TYPE SIGMA FACTO"/>
    <property type="match status" value="1"/>
</dbReference>
<organism evidence="7 8">
    <name type="scientific">Niabella pedocola</name>
    <dbReference type="NCBI Taxonomy" id="1752077"/>
    <lineage>
        <taxon>Bacteria</taxon>
        <taxon>Pseudomonadati</taxon>
        <taxon>Bacteroidota</taxon>
        <taxon>Chitinophagia</taxon>
        <taxon>Chitinophagales</taxon>
        <taxon>Chitinophagaceae</taxon>
        <taxon>Niabella</taxon>
    </lineage>
</organism>
<comment type="caution">
    <text evidence="7">The sequence shown here is derived from an EMBL/GenBank/DDBJ whole genome shotgun (WGS) entry which is preliminary data.</text>
</comment>
<keyword evidence="2" id="KW-0805">Transcription regulation</keyword>
<keyword evidence="4" id="KW-0804">Transcription</keyword>
<sequence>MNKEHTYREDELVLLLKQRDAQAFGYLYDHYAASLNGIICSFVTDEQYALDALQECFVKIWNQVQAYDASKGRLFTWLAAVARNTAIDMLRSRNWKNTQQHRELSGAAHTIPATSGWNMDTIGLRGAVKNLREEYRQVIELAYFEGMSHSDIAAETGMPVGTVKTRLRAALIELRKFIK</sequence>
<protein>
    <submittedName>
        <fullName evidence="7">Sigma-70 family RNA polymerase sigma factor</fullName>
    </submittedName>
</protein>
<dbReference type="RefSeq" id="WP_231006617.1">
    <property type="nucleotide sequence ID" value="NZ_JAJNEC010000005.1"/>
</dbReference>
<dbReference type="Gene3D" id="1.10.1740.10">
    <property type="match status" value="1"/>
</dbReference>
<feature type="domain" description="RNA polymerase sigma-70 region 2" evidence="5">
    <location>
        <begin position="27"/>
        <end position="95"/>
    </location>
</feature>
<dbReference type="EMBL" id="JAJNEC010000005">
    <property type="protein sequence ID" value="MCD2424495.1"/>
    <property type="molecule type" value="Genomic_DNA"/>
</dbReference>
<keyword evidence="8" id="KW-1185">Reference proteome</keyword>
<dbReference type="InterPro" id="IPR039425">
    <property type="entry name" value="RNA_pol_sigma-70-like"/>
</dbReference>
<evidence type="ECO:0000313" key="7">
    <source>
        <dbReference type="EMBL" id="MCD2424495.1"/>
    </source>
</evidence>
<dbReference type="InterPro" id="IPR036388">
    <property type="entry name" value="WH-like_DNA-bd_sf"/>
</dbReference>
<evidence type="ECO:0000256" key="2">
    <source>
        <dbReference type="ARBA" id="ARBA00023015"/>
    </source>
</evidence>
<dbReference type="Pfam" id="PF04542">
    <property type="entry name" value="Sigma70_r2"/>
    <property type="match status" value="1"/>
</dbReference>
<dbReference type="CDD" id="cd06171">
    <property type="entry name" value="Sigma70_r4"/>
    <property type="match status" value="1"/>
</dbReference>
<dbReference type="NCBIfam" id="TIGR02937">
    <property type="entry name" value="sigma70-ECF"/>
    <property type="match status" value="1"/>
</dbReference>
<dbReference type="InterPro" id="IPR013249">
    <property type="entry name" value="RNA_pol_sigma70_r4_t2"/>
</dbReference>
<dbReference type="Proteomes" id="UP001199816">
    <property type="component" value="Unassembled WGS sequence"/>
</dbReference>
<keyword evidence="3" id="KW-0731">Sigma factor</keyword>
<dbReference type="SUPFAM" id="SSF88659">
    <property type="entry name" value="Sigma3 and sigma4 domains of RNA polymerase sigma factors"/>
    <property type="match status" value="1"/>
</dbReference>
<dbReference type="InterPro" id="IPR014284">
    <property type="entry name" value="RNA_pol_sigma-70_dom"/>
</dbReference>
<reference evidence="7 8" key="1">
    <citation type="submission" date="2021-11" db="EMBL/GenBank/DDBJ databases">
        <title>Genomic of Niabella pedocola.</title>
        <authorList>
            <person name="Wu T."/>
        </authorList>
    </citation>
    <scope>NUCLEOTIDE SEQUENCE [LARGE SCALE GENOMIC DNA]</scope>
    <source>
        <strain evidence="7 8">JCM 31011</strain>
    </source>
</reference>
<dbReference type="InterPro" id="IPR007627">
    <property type="entry name" value="RNA_pol_sigma70_r2"/>
</dbReference>
<proteinExistence type="inferred from homology"/>
<dbReference type="PANTHER" id="PTHR43133:SF62">
    <property type="entry name" value="RNA POLYMERASE SIGMA FACTOR SIGZ"/>
    <property type="match status" value="1"/>
</dbReference>
<evidence type="ECO:0000259" key="6">
    <source>
        <dbReference type="Pfam" id="PF08281"/>
    </source>
</evidence>
<dbReference type="InterPro" id="IPR013325">
    <property type="entry name" value="RNA_pol_sigma_r2"/>
</dbReference>